<dbReference type="PANTHER" id="PTHR12778:SF9">
    <property type="entry name" value="ACETYL-COENZYME A TRANSPORTER 1"/>
    <property type="match status" value="1"/>
</dbReference>
<feature type="chain" id="PRO_5006867455" evidence="6">
    <location>
        <begin position="21"/>
        <end position="357"/>
    </location>
</feature>
<dbReference type="OrthoDB" id="6415790at2759"/>
<evidence type="ECO:0000256" key="5">
    <source>
        <dbReference type="SAM" id="Phobius"/>
    </source>
</evidence>
<feature type="transmembrane region" description="Helical" evidence="5">
    <location>
        <begin position="178"/>
        <end position="197"/>
    </location>
</feature>
<feature type="transmembrane region" description="Helical" evidence="5">
    <location>
        <begin position="209"/>
        <end position="228"/>
    </location>
</feature>
<keyword evidence="2 5" id="KW-0812">Transmembrane</keyword>
<comment type="subcellular location">
    <subcellularLocation>
        <location evidence="1">Membrane</location>
        <topology evidence="1">Multi-pass membrane protein</topology>
    </subcellularLocation>
</comment>
<dbReference type="InParanoid" id="A0A0V0QHN7"/>
<feature type="transmembrane region" description="Helical" evidence="5">
    <location>
        <begin position="142"/>
        <end position="158"/>
    </location>
</feature>
<organism evidence="7 8">
    <name type="scientific">Pseudocohnilembus persalinus</name>
    <name type="common">Ciliate</name>
    <dbReference type="NCBI Taxonomy" id="266149"/>
    <lineage>
        <taxon>Eukaryota</taxon>
        <taxon>Sar</taxon>
        <taxon>Alveolata</taxon>
        <taxon>Ciliophora</taxon>
        <taxon>Intramacronucleata</taxon>
        <taxon>Oligohymenophorea</taxon>
        <taxon>Scuticociliatia</taxon>
        <taxon>Philasterida</taxon>
        <taxon>Pseudocohnilembidae</taxon>
        <taxon>Pseudocohnilembus</taxon>
    </lineage>
</organism>
<feature type="transmembrane region" description="Helical" evidence="5">
    <location>
        <begin position="240"/>
        <end position="267"/>
    </location>
</feature>
<name>A0A0V0QHN7_PSEPJ</name>
<keyword evidence="4 5" id="KW-0472">Membrane</keyword>
<protein>
    <submittedName>
        <fullName evidence="7">Major facilitator superfamily domain, general substrate transporter</fullName>
    </submittedName>
</protein>
<dbReference type="InterPro" id="IPR004752">
    <property type="entry name" value="AmpG_permease/AT-1"/>
</dbReference>
<dbReference type="AlphaFoldDB" id="A0A0V0QHN7"/>
<evidence type="ECO:0000256" key="3">
    <source>
        <dbReference type="ARBA" id="ARBA00022989"/>
    </source>
</evidence>
<feature type="signal peptide" evidence="6">
    <location>
        <begin position="1"/>
        <end position="20"/>
    </location>
</feature>
<feature type="transmembrane region" description="Helical" evidence="5">
    <location>
        <begin position="299"/>
        <end position="321"/>
    </location>
</feature>
<keyword evidence="3 5" id="KW-1133">Transmembrane helix</keyword>
<keyword evidence="8" id="KW-1185">Reference proteome</keyword>
<feature type="transmembrane region" description="Helical" evidence="5">
    <location>
        <begin position="274"/>
        <end position="293"/>
    </location>
</feature>
<evidence type="ECO:0000256" key="4">
    <source>
        <dbReference type="ARBA" id="ARBA00023136"/>
    </source>
</evidence>
<dbReference type="Proteomes" id="UP000054937">
    <property type="component" value="Unassembled WGS sequence"/>
</dbReference>
<accession>A0A0V0QHN7</accession>
<evidence type="ECO:0000256" key="1">
    <source>
        <dbReference type="ARBA" id="ARBA00004141"/>
    </source>
</evidence>
<dbReference type="SUPFAM" id="SSF103473">
    <property type="entry name" value="MFS general substrate transporter"/>
    <property type="match status" value="1"/>
</dbReference>
<dbReference type="GO" id="GO:0016020">
    <property type="term" value="C:membrane"/>
    <property type="evidence" value="ECO:0007669"/>
    <property type="project" value="UniProtKB-SubCell"/>
</dbReference>
<sequence>MEKQAILIISICSIISSLLASIQDVAIDGWVSNLFENEENRGFASSCQSDIQQQNYNNEIIQGPQELQLKLIDPEQIKAFDQQMINQSKKSSIFYNDEYKKYEQTYNQIPSQKTSFQLKEQKAIDEFKDLLKNFKNFYSNQYLFVLCLFLLTFRFGFAPLDVGGYLILIQKGFPKKDWAFFGVIFFPVQILVPFLTGKLILGLNKEMKFILLGLLVKIADTLIFSIAIQYYEGPGDGGLLYYVFGFNLFIQQAVNAYIFVLCGAFIFKIQDESVGGTQVTMLFSLFNFGKYFIEPITLWLLGFIQFFWLVVMGIFYQIVYLQIVEKRILQLDFVHPSNFNLLKKSTDEPVLNDVEFC</sequence>
<evidence type="ECO:0000313" key="8">
    <source>
        <dbReference type="Proteomes" id="UP000054937"/>
    </source>
</evidence>
<dbReference type="InterPro" id="IPR036259">
    <property type="entry name" value="MFS_trans_sf"/>
</dbReference>
<dbReference type="PANTHER" id="PTHR12778">
    <property type="entry name" value="SOLUTE CARRIER FAMILY 33 ACETYL-COA TRANSPORTER -RELATED"/>
    <property type="match status" value="1"/>
</dbReference>
<keyword evidence="6" id="KW-0732">Signal</keyword>
<gene>
    <name evidence="7" type="ORF">PPERSA_02287</name>
</gene>
<proteinExistence type="predicted"/>
<evidence type="ECO:0000313" key="7">
    <source>
        <dbReference type="EMBL" id="KRX01759.1"/>
    </source>
</evidence>
<dbReference type="EMBL" id="LDAU01000165">
    <property type="protein sequence ID" value="KRX01759.1"/>
    <property type="molecule type" value="Genomic_DNA"/>
</dbReference>
<reference evidence="7 8" key="1">
    <citation type="journal article" date="2015" name="Sci. Rep.">
        <title>Genome of the facultative scuticociliatosis pathogen Pseudocohnilembus persalinus provides insight into its virulence through horizontal gene transfer.</title>
        <authorList>
            <person name="Xiong J."/>
            <person name="Wang G."/>
            <person name="Cheng J."/>
            <person name="Tian M."/>
            <person name="Pan X."/>
            <person name="Warren A."/>
            <person name="Jiang C."/>
            <person name="Yuan D."/>
            <person name="Miao W."/>
        </authorList>
    </citation>
    <scope>NUCLEOTIDE SEQUENCE [LARGE SCALE GENOMIC DNA]</scope>
    <source>
        <strain evidence="7">36N120E</strain>
    </source>
</reference>
<evidence type="ECO:0000256" key="6">
    <source>
        <dbReference type="SAM" id="SignalP"/>
    </source>
</evidence>
<comment type="caution">
    <text evidence="7">The sequence shown here is derived from an EMBL/GenBank/DDBJ whole genome shotgun (WGS) entry which is preliminary data.</text>
</comment>
<evidence type="ECO:0000256" key="2">
    <source>
        <dbReference type="ARBA" id="ARBA00022692"/>
    </source>
</evidence>